<keyword evidence="11" id="KW-1185">Reference proteome</keyword>
<keyword evidence="4" id="KW-0378">Hydrolase</keyword>
<dbReference type="Gene3D" id="1.20.144.10">
    <property type="entry name" value="Phosphatidic acid phosphatase type 2/haloperoxidase"/>
    <property type="match status" value="2"/>
</dbReference>
<evidence type="ECO:0000256" key="2">
    <source>
        <dbReference type="ARBA" id="ARBA00022475"/>
    </source>
</evidence>
<feature type="transmembrane region" description="Helical" evidence="8">
    <location>
        <begin position="140"/>
        <end position="165"/>
    </location>
</feature>
<evidence type="ECO:0000313" key="11">
    <source>
        <dbReference type="Proteomes" id="UP000218165"/>
    </source>
</evidence>
<reference evidence="11" key="1">
    <citation type="submission" date="2017-09" db="EMBL/GenBank/DDBJ databases">
        <title>Brachybacterium sp. VM2412.</title>
        <authorList>
            <person name="Tak E.J."/>
            <person name="Bae J.-W."/>
        </authorList>
    </citation>
    <scope>NUCLEOTIDE SEQUENCE [LARGE SCALE GENOMIC DNA]</scope>
    <source>
        <strain evidence="11">VM2412</strain>
    </source>
</reference>
<dbReference type="AlphaFoldDB" id="A0A291GL74"/>
<dbReference type="CDD" id="cd01610">
    <property type="entry name" value="PAP2_like"/>
    <property type="match status" value="1"/>
</dbReference>
<feature type="transmembrane region" description="Helical" evidence="8">
    <location>
        <begin position="53"/>
        <end position="74"/>
    </location>
</feature>
<keyword evidence="6 8" id="KW-0472">Membrane</keyword>
<gene>
    <name evidence="10" type="ORF">CFK38_05795</name>
</gene>
<keyword evidence="3 8" id="KW-0812">Transmembrane</keyword>
<feature type="transmembrane region" description="Helical" evidence="8">
    <location>
        <begin position="12"/>
        <end position="33"/>
    </location>
</feature>
<dbReference type="KEGG" id="brz:CFK38_05795"/>
<evidence type="ECO:0000256" key="3">
    <source>
        <dbReference type="ARBA" id="ARBA00022692"/>
    </source>
</evidence>
<keyword evidence="2" id="KW-1003">Cell membrane</keyword>
<accession>A0A291GL74</accession>
<dbReference type="SUPFAM" id="SSF48317">
    <property type="entry name" value="Acid phosphatase/Vanadium-dependent haloperoxidase"/>
    <property type="match status" value="1"/>
</dbReference>
<dbReference type="InterPro" id="IPR000326">
    <property type="entry name" value="PAP2/HPO"/>
</dbReference>
<evidence type="ECO:0000256" key="8">
    <source>
        <dbReference type="SAM" id="Phobius"/>
    </source>
</evidence>
<evidence type="ECO:0000259" key="9">
    <source>
        <dbReference type="SMART" id="SM00014"/>
    </source>
</evidence>
<dbReference type="InterPro" id="IPR036938">
    <property type="entry name" value="PAP2/HPO_sf"/>
</dbReference>
<sequence>MISRAARLSPPLLIAGVAAAGSLAVLVLLLVRGMTYRGTVAWSTHLPGPVQSFFSAVSEYGILGLLALFAVAALRARRRGLTHLARGIAAGFGVIAAYVSSEILKVLFSELRPCHHFTVATIAACPEAADWSWPSNHATISAAIALAVLSMAPRLGLLALPLAGLIGFSRVAVGVHYFHDVLAGVLLAALAVTVLTAVGTPPVARSLTWCRRFPLLDRLLTASPDRHRARPPRHVRLDSARTAQGRSERSLP</sequence>
<dbReference type="SMART" id="SM00014">
    <property type="entry name" value="acidPPc"/>
    <property type="match status" value="1"/>
</dbReference>
<evidence type="ECO:0000256" key="7">
    <source>
        <dbReference type="SAM" id="MobiDB-lite"/>
    </source>
</evidence>
<evidence type="ECO:0000256" key="6">
    <source>
        <dbReference type="ARBA" id="ARBA00023136"/>
    </source>
</evidence>
<evidence type="ECO:0000313" key="10">
    <source>
        <dbReference type="EMBL" id="ATG51099.1"/>
    </source>
</evidence>
<protein>
    <recommendedName>
        <fullName evidence="9">Phosphatidic acid phosphatase type 2/haloperoxidase domain-containing protein</fullName>
    </recommendedName>
</protein>
<dbReference type="Pfam" id="PF01569">
    <property type="entry name" value="PAP2"/>
    <property type="match status" value="1"/>
</dbReference>
<keyword evidence="5 8" id="KW-1133">Transmembrane helix</keyword>
<organism evidence="10 11">
    <name type="scientific">Brachybacterium vulturis</name>
    <dbReference type="NCBI Taxonomy" id="2017484"/>
    <lineage>
        <taxon>Bacteria</taxon>
        <taxon>Bacillati</taxon>
        <taxon>Actinomycetota</taxon>
        <taxon>Actinomycetes</taxon>
        <taxon>Micrococcales</taxon>
        <taxon>Dermabacteraceae</taxon>
        <taxon>Brachybacterium</taxon>
    </lineage>
</organism>
<feature type="region of interest" description="Disordered" evidence="7">
    <location>
        <begin position="226"/>
        <end position="252"/>
    </location>
</feature>
<dbReference type="EMBL" id="CP023563">
    <property type="protein sequence ID" value="ATG51099.1"/>
    <property type="molecule type" value="Genomic_DNA"/>
</dbReference>
<feature type="domain" description="Phosphatidic acid phosphatase type 2/haloperoxidase" evidence="9">
    <location>
        <begin position="85"/>
        <end position="196"/>
    </location>
</feature>
<name>A0A291GL74_9MICO</name>
<dbReference type="PANTHER" id="PTHR14969:SF62">
    <property type="entry name" value="DECAPRENYLPHOSPHORYL-5-PHOSPHORIBOSE PHOSPHATASE RV3807C-RELATED"/>
    <property type="match status" value="1"/>
</dbReference>
<dbReference type="PANTHER" id="PTHR14969">
    <property type="entry name" value="SPHINGOSINE-1-PHOSPHATE PHOSPHOHYDROLASE"/>
    <property type="match status" value="1"/>
</dbReference>
<evidence type="ECO:0000256" key="1">
    <source>
        <dbReference type="ARBA" id="ARBA00004651"/>
    </source>
</evidence>
<evidence type="ECO:0000256" key="5">
    <source>
        <dbReference type="ARBA" id="ARBA00022989"/>
    </source>
</evidence>
<evidence type="ECO:0000256" key="4">
    <source>
        <dbReference type="ARBA" id="ARBA00022801"/>
    </source>
</evidence>
<dbReference type="GO" id="GO:0005886">
    <property type="term" value="C:plasma membrane"/>
    <property type="evidence" value="ECO:0007669"/>
    <property type="project" value="UniProtKB-SubCell"/>
</dbReference>
<comment type="subcellular location">
    <subcellularLocation>
        <location evidence="1">Cell membrane</location>
        <topology evidence="1">Multi-pass membrane protein</topology>
    </subcellularLocation>
</comment>
<dbReference type="Proteomes" id="UP000218165">
    <property type="component" value="Chromosome"/>
</dbReference>
<proteinExistence type="predicted"/>
<feature type="transmembrane region" description="Helical" evidence="8">
    <location>
        <begin position="177"/>
        <end position="199"/>
    </location>
</feature>
<dbReference type="GO" id="GO:0016787">
    <property type="term" value="F:hydrolase activity"/>
    <property type="evidence" value="ECO:0007669"/>
    <property type="project" value="UniProtKB-KW"/>
</dbReference>